<protein>
    <recommendedName>
        <fullName evidence="2">Lysozyme inhibitor LprI-like N-terminal domain-containing protein</fullName>
    </recommendedName>
</protein>
<dbReference type="Pfam" id="PF07007">
    <property type="entry name" value="LprI"/>
    <property type="match status" value="1"/>
</dbReference>
<organism evidence="3 4">
    <name type="scientific">Leisingera aquaemixtae</name>
    <dbReference type="NCBI Taxonomy" id="1396826"/>
    <lineage>
        <taxon>Bacteria</taxon>
        <taxon>Pseudomonadati</taxon>
        <taxon>Pseudomonadota</taxon>
        <taxon>Alphaproteobacteria</taxon>
        <taxon>Rhodobacterales</taxon>
        <taxon>Roseobacteraceae</taxon>
        <taxon>Leisingera</taxon>
    </lineage>
</organism>
<keyword evidence="1" id="KW-0732">Signal</keyword>
<evidence type="ECO:0000313" key="4">
    <source>
        <dbReference type="Proteomes" id="UP000051326"/>
    </source>
</evidence>
<evidence type="ECO:0000313" key="3">
    <source>
        <dbReference type="EMBL" id="CUI00141.1"/>
    </source>
</evidence>
<sequence>MLRLLALLAALSPAAATAQPHCNGQTQIDANFCAMEKWEIADRELNRLWSQVKPAADARGTGQALLAEQRAWLKRRDATCEPEQASGGSAAPMFYWDCMEQETLRRNQVLRALQ</sequence>
<feature type="domain" description="Lysozyme inhibitor LprI-like N-terminal" evidence="2">
    <location>
        <begin position="24"/>
        <end position="109"/>
    </location>
</feature>
<dbReference type="EMBL" id="CYSR01000022">
    <property type="protein sequence ID" value="CUI00141.1"/>
    <property type="molecule type" value="Genomic_DNA"/>
</dbReference>
<reference evidence="3 4" key="1">
    <citation type="submission" date="2015-09" db="EMBL/GenBank/DDBJ databases">
        <authorList>
            <consortium name="Swine Surveillance"/>
        </authorList>
    </citation>
    <scope>NUCLEOTIDE SEQUENCE [LARGE SCALE GENOMIC DNA]</scope>
    <source>
        <strain evidence="3 4">CECT 8399</strain>
    </source>
</reference>
<feature type="signal peptide" evidence="1">
    <location>
        <begin position="1"/>
        <end position="18"/>
    </location>
</feature>
<dbReference type="AlphaFoldDB" id="A0A0P1HA25"/>
<dbReference type="RefSeq" id="WP_058286244.1">
    <property type="nucleotide sequence ID" value="NZ_CYSR01000022.1"/>
</dbReference>
<feature type="chain" id="PRO_5006064210" description="Lysozyme inhibitor LprI-like N-terminal domain-containing protein" evidence="1">
    <location>
        <begin position="19"/>
        <end position="114"/>
    </location>
</feature>
<evidence type="ECO:0000259" key="2">
    <source>
        <dbReference type="Pfam" id="PF07007"/>
    </source>
</evidence>
<proteinExistence type="predicted"/>
<accession>A0A0P1HA25</accession>
<evidence type="ECO:0000256" key="1">
    <source>
        <dbReference type="SAM" id="SignalP"/>
    </source>
</evidence>
<dbReference type="STRING" id="1396826.PHA8399_02267"/>
<name>A0A0P1HA25_9RHOB</name>
<dbReference type="Gene3D" id="1.20.1270.180">
    <property type="match status" value="1"/>
</dbReference>
<gene>
    <name evidence="3" type="ORF">PHA8399_02267</name>
</gene>
<dbReference type="Proteomes" id="UP000051326">
    <property type="component" value="Unassembled WGS sequence"/>
</dbReference>
<dbReference type="InterPro" id="IPR009739">
    <property type="entry name" value="LprI-like_N"/>
</dbReference>